<dbReference type="EMBL" id="BRXE01000011">
    <property type="protein sequence ID" value="GLB82386.1"/>
    <property type="molecule type" value="Genomic_DNA"/>
</dbReference>
<dbReference type="InterPro" id="IPR025110">
    <property type="entry name" value="AMP-bd_C"/>
</dbReference>
<comment type="caution">
    <text evidence="13">The sequence shown here is derived from an EMBL/GenBank/DDBJ whole genome shotgun (WGS) entry which is preliminary data.</text>
</comment>
<organism evidence="13 14">
    <name type="scientific">Mycobacterium kiyosense</name>
    <dbReference type="NCBI Taxonomy" id="2871094"/>
    <lineage>
        <taxon>Bacteria</taxon>
        <taxon>Bacillati</taxon>
        <taxon>Actinomycetota</taxon>
        <taxon>Actinomycetes</taxon>
        <taxon>Mycobacteriales</taxon>
        <taxon>Mycobacteriaceae</taxon>
        <taxon>Mycobacterium</taxon>
    </lineage>
</organism>
<evidence type="ECO:0000256" key="2">
    <source>
        <dbReference type="ARBA" id="ARBA00022598"/>
    </source>
</evidence>
<dbReference type="FunFam" id="3.30.300.30:FF:000008">
    <property type="entry name" value="2,3-dihydroxybenzoate-AMP ligase"/>
    <property type="match status" value="1"/>
</dbReference>
<comment type="similarity">
    <text evidence="1">Belongs to the ATP-dependent AMP-binding enzyme family.</text>
</comment>
<dbReference type="Pfam" id="PF00501">
    <property type="entry name" value="AMP-binding"/>
    <property type="match status" value="1"/>
</dbReference>
<sequence>MVQSLVQNEFKLTLQHALRRMRTMHSRVEVVTLLDVEGSTEHVSYGEVARRADKLAAALHRLGVRAGDRVATFAWNNQQHLEAYLAVPCMGSILHTLNIRLSDDQLVYIINHAEDRVVLVDESLIAQLERILPAIGGVKRFVIIGSTGTERLPNAVLYEDLLAQESEGFDYPAIDGNAAASLCYTSGTTGNPKGVLYGHRSTVLHALAEGLTDTLDVRSTDRVLPVVPMFHANAWGLPYTCAMLGASLILPGRFLQAEPLMRLIADEQVTFAAAVPTIWNDLLRKATSQPAVLASLRRVVCGGAAVPLSLMQRFEETFGTPLVQGFGMTETSPLVAMAEAPAGVTGEEKWRYRAKTGRISPLVEARIVDAEGSELPWDGEQSGELELAGPWIASGYYRDDSATEDKFRDGWLRTGDVATIDSLGYIQITDRVKDIIKSGGEWISSIEMENSLMSHPAVLEAAVIAKPDERWTERPLPCVVVAAGDLPSPEALNAHIQMSFANWQLPDEYAYIAEIPKTSVGKFDKKVLRRMLAAGELRGRRPVQTNDRATSAAKDVAAT</sequence>
<evidence type="ECO:0000256" key="6">
    <source>
        <dbReference type="ARBA" id="ARBA00076959"/>
    </source>
</evidence>
<name>A0A9P3UXV0_9MYCO</name>
<keyword evidence="14" id="KW-1185">Reference proteome</keyword>
<dbReference type="Proteomes" id="UP001064782">
    <property type="component" value="Unassembled WGS sequence"/>
</dbReference>
<dbReference type="CDD" id="cd12119">
    <property type="entry name" value="ttLC_FACS_AlkK_like"/>
    <property type="match status" value="1"/>
</dbReference>
<dbReference type="InterPro" id="IPR042099">
    <property type="entry name" value="ANL_N_sf"/>
</dbReference>
<feature type="domain" description="AMP-dependent synthetase/ligase" evidence="10">
    <location>
        <begin position="32"/>
        <end position="397"/>
    </location>
</feature>
<dbReference type="InterPro" id="IPR050237">
    <property type="entry name" value="ATP-dep_AMP-bd_enzyme"/>
</dbReference>
<evidence type="ECO:0000256" key="9">
    <source>
        <dbReference type="SAM" id="MobiDB-lite"/>
    </source>
</evidence>
<dbReference type="Pfam" id="PF13193">
    <property type="entry name" value="AMP-binding_C"/>
    <property type="match status" value="1"/>
</dbReference>
<gene>
    <name evidence="13" type="ORF">Mkiyose1413_25590</name>
    <name evidence="12" type="ORF">SRL2020028_16420</name>
</gene>
<evidence type="ECO:0000313" key="13">
    <source>
        <dbReference type="EMBL" id="GLD30676.1"/>
    </source>
</evidence>
<dbReference type="InterPro" id="IPR045851">
    <property type="entry name" value="AMP-bd_C_sf"/>
</dbReference>
<evidence type="ECO:0000256" key="3">
    <source>
        <dbReference type="ARBA" id="ARBA00026121"/>
    </source>
</evidence>
<protein>
    <recommendedName>
        <fullName evidence="5">Long-chain-fatty-acid--CoA ligase FadD13</fullName>
        <ecNumber evidence="3">6.2.1.3</ecNumber>
    </recommendedName>
    <alternativeName>
        <fullName evidence="6">Fatty acyl-CoA ligase</fullName>
    </alternativeName>
    <alternativeName>
        <fullName evidence="8">Fatty acyl-CoA synthetase</fullName>
    </alternativeName>
    <alternativeName>
        <fullName evidence="7">Very-long-chain fatty-acyl-CoA synthetase</fullName>
    </alternativeName>
</protein>
<evidence type="ECO:0000313" key="12">
    <source>
        <dbReference type="EMBL" id="GLB82386.1"/>
    </source>
</evidence>
<evidence type="ECO:0000259" key="10">
    <source>
        <dbReference type="Pfam" id="PF00501"/>
    </source>
</evidence>
<dbReference type="PROSITE" id="PS00455">
    <property type="entry name" value="AMP_BINDING"/>
    <property type="match status" value="1"/>
</dbReference>
<evidence type="ECO:0000256" key="5">
    <source>
        <dbReference type="ARBA" id="ARBA00069710"/>
    </source>
</evidence>
<comment type="catalytic activity">
    <reaction evidence="4">
        <text>a long-chain fatty acid + ATP + CoA = a long-chain fatty acyl-CoA + AMP + diphosphate</text>
        <dbReference type="Rhea" id="RHEA:15421"/>
        <dbReference type="ChEBI" id="CHEBI:30616"/>
        <dbReference type="ChEBI" id="CHEBI:33019"/>
        <dbReference type="ChEBI" id="CHEBI:57287"/>
        <dbReference type="ChEBI" id="CHEBI:57560"/>
        <dbReference type="ChEBI" id="CHEBI:83139"/>
        <dbReference type="ChEBI" id="CHEBI:456215"/>
        <dbReference type="EC" id="6.2.1.3"/>
    </reaction>
</comment>
<feature type="domain" description="AMP-binding enzyme C-terminal" evidence="11">
    <location>
        <begin position="447"/>
        <end position="522"/>
    </location>
</feature>
<dbReference type="InterPro" id="IPR000873">
    <property type="entry name" value="AMP-dep_synth/lig_dom"/>
</dbReference>
<dbReference type="SUPFAM" id="SSF56801">
    <property type="entry name" value="Acetyl-CoA synthetase-like"/>
    <property type="match status" value="1"/>
</dbReference>
<dbReference type="GO" id="GO:0004467">
    <property type="term" value="F:long-chain fatty acid-CoA ligase activity"/>
    <property type="evidence" value="ECO:0007669"/>
    <property type="project" value="UniProtKB-EC"/>
</dbReference>
<evidence type="ECO:0000256" key="1">
    <source>
        <dbReference type="ARBA" id="ARBA00006432"/>
    </source>
</evidence>
<dbReference type="Proteomes" id="UP001165663">
    <property type="component" value="Unassembled WGS sequence"/>
</dbReference>
<dbReference type="Gene3D" id="3.40.50.12780">
    <property type="entry name" value="N-terminal domain of ligase-like"/>
    <property type="match status" value="1"/>
</dbReference>
<dbReference type="PANTHER" id="PTHR43767:SF11">
    <property type="entry name" value="MEDIUM-CHAIN-FATTY-ACID--COA LIGASE"/>
    <property type="match status" value="1"/>
</dbReference>
<dbReference type="InterPro" id="IPR020845">
    <property type="entry name" value="AMP-binding_CS"/>
</dbReference>
<evidence type="ECO:0000256" key="4">
    <source>
        <dbReference type="ARBA" id="ARBA00036813"/>
    </source>
</evidence>
<dbReference type="EC" id="6.2.1.3" evidence="3"/>
<evidence type="ECO:0000256" key="8">
    <source>
        <dbReference type="ARBA" id="ARBA00083882"/>
    </source>
</evidence>
<reference evidence="13" key="1">
    <citation type="submission" date="2022-08" db="EMBL/GenBank/DDBJ databases">
        <title>Mycobacterium kiyosense sp. nov., scotochromogenic slow-glowing species isolated from respiratory specimens.</title>
        <authorList>
            <person name="Fukano H."/>
            <person name="Kazumi Y."/>
            <person name="Sakagami N."/>
            <person name="Ato M."/>
            <person name="Mitarai S."/>
            <person name="Hoshino Y."/>
        </authorList>
    </citation>
    <scope>NUCLEOTIDE SEQUENCE</scope>
    <source>
        <strain evidence="13">1413</strain>
        <strain evidence="12">SRL2020-028</strain>
    </source>
</reference>
<dbReference type="EMBL" id="BRZI01000016">
    <property type="protein sequence ID" value="GLD30676.1"/>
    <property type="molecule type" value="Genomic_DNA"/>
</dbReference>
<evidence type="ECO:0000256" key="7">
    <source>
        <dbReference type="ARBA" id="ARBA00080667"/>
    </source>
</evidence>
<accession>A0A9P3UXV0</accession>
<feature type="region of interest" description="Disordered" evidence="9">
    <location>
        <begin position="539"/>
        <end position="559"/>
    </location>
</feature>
<keyword evidence="2" id="KW-0436">Ligase</keyword>
<proteinExistence type="inferred from homology"/>
<dbReference type="NCBIfam" id="NF004837">
    <property type="entry name" value="PRK06187.1"/>
    <property type="match status" value="1"/>
</dbReference>
<dbReference type="AlphaFoldDB" id="A0A9P3UXV0"/>
<dbReference type="PANTHER" id="PTHR43767">
    <property type="entry name" value="LONG-CHAIN-FATTY-ACID--COA LIGASE"/>
    <property type="match status" value="1"/>
</dbReference>
<evidence type="ECO:0000313" key="14">
    <source>
        <dbReference type="Proteomes" id="UP001064782"/>
    </source>
</evidence>
<evidence type="ECO:0000259" key="11">
    <source>
        <dbReference type="Pfam" id="PF13193"/>
    </source>
</evidence>
<dbReference type="Gene3D" id="3.30.300.30">
    <property type="match status" value="1"/>
</dbReference>